<proteinExistence type="predicted"/>
<reference evidence="1 2" key="1">
    <citation type="journal article" date="2015" name="Genome Biol. Evol.">
        <title>The genome of winter moth (Operophtera brumata) provides a genomic perspective on sexual dimorphism and phenology.</title>
        <authorList>
            <person name="Derks M.F."/>
            <person name="Smit S."/>
            <person name="Salis L."/>
            <person name="Schijlen E."/>
            <person name="Bossers A."/>
            <person name="Mateman C."/>
            <person name="Pijl A.S."/>
            <person name="de Ridder D."/>
            <person name="Groenen M.A."/>
            <person name="Visser M.E."/>
            <person name="Megens H.J."/>
        </authorList>
    </citation>
    <scope>NUCLEOTIDE SEQUENCE [LARGE SCALE GENOMIC DNA]</scope>
    <source>
        <strain evidence="1">WM2013NL</strain>
        <tissue evidence="1">Head and thorax</tissue>
    </source>
</reference>
<accession>A0A0L7KXQ4</accession>
<dbReference type="EMBL" id="JTDY01004729">
    <property type="protein sequence ID" value="KOB67826.1"/>
    <property type="molecule type" value="Genomic_DNA"/>
</dbReference>
<dbReference type="AlphaFoldDB" id="A0A0L7KXQ4"/>
<keyword evidence="2" id="KW-1185">Reference proteome</keyword>
<organism evidence="1 2">
    <name type="scientific">Operophtera brumata</name>
    <name type="common">Winter moth</name>
    <name type="synonym">Phalaena brumata</name>
    <dbReference type="NCBI Taxonomy" id="104452"/>
    <lineage>
        <taxon>Eukaryota</taxon>
        <taxon>Metazoa</taxon>
        <taxon>Ecdysozoa</taxon>
        <taxon>Arthropoda</taxon>
        <taxon>Hexapoda</taxon>
        <taxon>Insecta</taxon>
        <taxon>Pterygota</taxon>
        <taxon>Neoptera</taxon>
        <taxon>Endopterygota</taxon>
        <taxon>Lepidoptera</taxon>
        <taxon>Glossata</taxon>
        <taxon>Ditrysia</taxon>
        <taxon>Geometroidea</taxon>
        <taxon>Geometridae</taxon>
        <taxon>Larentiinae</taxon>
        <taxon>Operophtera</taxon>
    </lineage>
</organism>
<name>A0A0L7KXQ4_OPEBR</name>
<dbReference type="GO" id="GO:0008270">
    <property type="term" value="F:zinc ion binding"/>
    <property type="evidence" value="ECO:0007669"/>
    <property type="project" value="InterPro"/>
</dbReference>
<dbReference type="STRING" id="104452.A0A0L7KXQ4"/>
<protein>
    <submittedName>
        <fullName evidence="1">Uncharacterized protein</fullName>
    </submittedName>
</protein>
<sequence>MSRQIKYLQLTKPELTYEVRIRADEPKDTVEDLRKQIVKLATKFPAEDILDSCYEITEDTIGIRHTLAKTAINLDSLKEDPQQKGLLERTHTYLNHVYHRLNRIPPTETVEQLSLVKETQEFYREQWSKLQEILASLGRNDQASRVDTIVDDTKITCEASVDTQPAPCNLAHNVKVSCDRLTSDISKIKYDGKSCVRSFIARVEEFRIAKDITGGKMLKLATEIFSENAHHWYCSVKETIVSWSGLLELLKEDFDIVDYDYRMLSEIRNRSQGPSEAITIYLAIIHGMFTKLSKKLSEQEQLEIFLHNIRPCYSSVLATFSSVTSIANLRSLCKNYEQIKARSDDFKEPPTVSSNTLAPEYAYQANKDAKTSSNHTNQRPISNRPYGVAAVRNDVFCYRCRVNTHTMRQCTAERTIKCFRCGLKDYRTPECPKCNPKIKQNCCNDKYDISDWNNWLSTIRRFFSTYKVATILNTKPTNDPRPYIKISIGNIPNLSLFGLLDSGSAVTILGRGTHVPLTKFGLNLFTDEKINVTAAGGERLASLGYILLPVVFENITHVLKAYVIPAIGSGLILENDLPTEIIFLPRDAYAESLGHLSGIFDKVQAALWHSHQKNSMRYNTRRKQLEFNTGDIIWKRCYLQSDKDAYFSKKLAPKYQKCRIKAKRSSLVYILEDMCGRDLGAWHVKDFKPHKS</sequence>
<gene>
    <name evidence="1" type="ORF">OBRU01_15368</name>
</gene>
<dbReference type="Proteomes" id="UP000037510">
    <property type="component" value="Unassembled WGS sequence"/>
</dbReference>
<dbReference type="SUPFAM" id="SSF57756">
    <property type="entry name" value="Retrovirus zinc finger-like domains"/>
    <property type="match status" value="1"/>
</dbReference>
<dbReference type="InterPro" id="IPR036875">
    <property type="entry name" value="Znf_CCHC_sf"/>
</dbReference>
<comment type="caution">
    <text evidence="1">The sequence shown here is derived from an EMBL/GenBank/DDBJ whole genome shotgun (WGS) entry which is preliminary data.</text>
</comment>
<evidence type="ECO:0000313" key="2">
    <source>
        <dbReference type="Proteomes" id="UP000037510"/>
    </source>
</evidence>
<evidence type="ECO:0000313" key="1">
    <source>
        <dbReference type="EMBL" id="KOB67826.1"/>
    </source>
</evidence>
<dbReference type="GO" id="GO:0003676">
    <property type="term" value="F:nucleic acid binding"/>
    <property type="evidence" value="ECO:0007669"/>
    <property type="project" value="InterPro"/>
</dbReference>